<evidence type="ECO:0000256" key="2">
    <source>
        <dbReference type="ARBA" id="ARBA00023125"/>
    </source>
</evidence>
<feature type="domain" description="HTH araC/xylS-type" evidence="4">
    <location>
        <begin position="189"/>
        <end position="272"/>
    </location>
</feature>
<evidence type="ECO:0000313" key="5">
    <source>
        <dbReference type="EMBL" id="OAK61647.1"/>
    </source>
</evidence>
<sequence>MQLTRLPLPQLRPFVRLLWASEPEGVPIERPGAREHVLPTGGMHLVFRLSGPPLRLFRDDEDARGYTVGHAMVGGTRSAFFVRDVSLQTRSVGIMLRPGAANALLGAPEDALAGRHTPLEALWGTAAGFALEQLHAAGSPARQLEIVDALLGARLAASTAHRLHPAVAQALASMAGWNASDDGAQAGAIRRLVTQSGYSHRRFIALFRGMTGLAPKQYARMLRFDHVLGRFAMNPEQPWADLALDAGYSDQAHFNRDFLAIAGMSPQAYRRAAPKSSRHVPVRAAAGRSNFFKT</sequence>
<dbReference type="InterPro" id="IPR050204">
    <property type="entry name" value="AraC_XylS_family_regulators"/>
</dbReference>
<keyword evidence="1" id="KW-0805">Transcription regulation</keyword>
<dbReference type="PANTHER" id="PTHR46796">
    <property type="entry name" value="HTH-TYPE TRANSCRIPTIONAL ACTIVATOR RHAS-RELATED"/>
    <property type="match status" value="1"/>
</dbReference>
<dbReference type="GO" id="GO:0003700">
    <property type="term" value="F:DNA-binding transcription factor activity"/>
    <property type="evidence" value="ECO:0007669"/>
    <property type="project" value="InterPro"/>
</dbReference>
<evidence type="ECO:0000259" key="4">
    <source>
        <dbReference type="PROSITE" id="PS01124"/>
    </source>
</evidence>
<dbReference type="AlphaFoldDB" id="A0AA91IA02"/>
<evidence type="ECO:0000256" key="1">
    <source>
        <dbReference type="ARBA" id="ARBA00023015"/>
    </source>
</evidence>
<comment type="caution">
    <text evidence="5">The sequence shown here is derived from an EMBL/GenBank/DDBJ whole genome shotgun (WGS) entry which is preliminary data.</text>
</comment>
<name>A0AA91IA02_VARPD</name>
<keyword evidence="2" id="KW-0238">DNA-binding</keyword>
<dbReference type="Gene3D" id="1.10.10.60">
    <property type="entry name" value="Homeodomain-like"/>
    <property type="match status" value="1"/>
</dbReference>
<dbReference type="InterPro" id="IPR018060">
    <property type="entry name" value="HTH_AraC"/>
</dbReference>
<evidence type="ECO:0000313" key="6">
    <source>
        <dbReference type="Proteomes" id="UP000077852"/>
    </source>
</evidence>
<protein>
    <submittedName>
        <fullName evidence="5">AraC family transcriptional regulator</fullName>
    </submittedName>
</protein>
<dbReference type="InterPro" id="IPR009057">
    <property type="entry name" value="Homeodomain-like_sf"/>
</dbReference>
<evidence type="ECO:0000256" key="3">
    <source>
        <dbReference type="ARBA" id="ARBA00023163"/>
    </source>
</evidence>
<accession>A0AA91IA02</accession>
<dbReference type="Pfam" id="PF20240">
    <property type="entry name" value="DUF6597"/>
    <property type="match status" value="1"/>
</dbReference>
<dbReference type="SMART" id="SM00342">
    <property type="entry name" value="HTH_ARAC"/>
    <property type="match status" value="1"/>
</dbReference>
<organism evidence="5 6">
    <name type="scientific">Variovorax paradoxus</name>
    <dbReference type="NCBI Taxonomy" id="34073"/>
    <lineage>
        <taxon>Bacteria</taxon>
        <taxon>Pseudomonadati</taxon>
        <taxon>Pseudomonadota</taxon>
        <taxon>Betaproteobacteria</taxon>
        <taxon>Burkholderiales</taxon>
        <taxon>Comamonadaceae</taxon>
        <taxon>Variovorax</taxon>
    </lineage>
</organism>
<dbReference type="PROSITE" id="PS01124">
    <property type="entry name" value="HTH_ARAC_FAMILY_2"/>
    <property type="match status" value="1"/>
</dbReference>
<gene>
    <name evidence="5" type="ORF">A3K87_20355</name>
</gene>
<dbReference type="SUPFAM" id="SSF46689">
    <property type="entry name" value="Homeodomain-like"/>
    <property type="match status" value="1"/>
</dbReference>
<dbReference type="GO" id="GO:0043565">
    <property type="term" value="F:sequence-specific DNA binding"/>
    <property type="evidence" value="ECO:0007669"/>
    <property type="project" value="InterPro"/>
</dbReference>
<reference evidence="5 6" key="1">
    <citation type="submission" date="2016-03" db="EMBL/GenBank/DDBJ databases">
        <title>Genome sequence of Variovorax paradoxus KB5.</title>
        <authorList>
            <person name="Jeong H."/>
            <person name="Hong C.E."/>
            <person name="Jo S.H."/>
            <person name="Park J.M."/>
        </authorList>
    </citation>
    <scope>NUCLEOTIDE SEQUENCE [LARGE SCALE GENOMIC DNA]</scope>
    <source>
        <strain evidence="5 6">KB5</strain>
    </source>
</reference>
<dbReference type="RefSeq" id="WP_081269113.1">
    <property type="nucleotide sequence ID" value="NZ_LVHG01000055.1"/>
</dbReference>
<dbReference type="InterPro" id="IPR046532">
    <property type="entry name" value="DUF6597"/>
</dbReference>
<keyword evidence="3" id="KW-0804">Transcription</keyword>
<proteinExistence type="predicted"/>
<dbReference type="Pfam" id="PF12833">
    <property type="entry name" value="HTH_18"/>
    <property type="match status" value="1"/>
</dbReference>
<dbReference type="Proteomes" id="UP000077852">
    <property type="component" value="Unassembled WGS sequence"/>
</dbReference>
<dbReference type="EMBL" id="LVHG01000055">
    <property type="protein sequence ID" value="OAK61647.1"/>
    <property type="molecule type" value="Genomic_DNA"/>
</dbReference>